<name>A0ABM1EZW6_PRICU</name>
<gene>
    <name evidence="3" type="primary">LOC106817575</name>
</gene>
<keyword evidence="1" id="KW-0175">Coiled coil</keyword>
<dbReference type="InterPro" id="IPR019534">
    <property type="entry name" value="DUF2452"/>
</dbReference>
<dbReference type="Proteomes" id="UP000695022">
    <property type="component" value="Unplaced"/>
</dbReference>
<evidence type="ECO:0000313" key="3">
    <source>
        <dbReference type="RefSeq" id="XP_014677737.1"/>
    </source>
</evidence>
<feature type="coiled-coil region" evidence="1">
    <location>
        <begin position="35"/>
        <end position="62"/>
    </location>
</feature>
<dbReference type="Pfam" id="PF10504">
    <property type="entry name" value="DUF2452"/>
    <property type="match status" value="1"/>
</dbReference>
<evidence type="ECO:0000313" key="2">
    <source>
        <dbReference type="Proteomes" id="UP000695022"/>
    </source>
</evidence>
<dbReference type="RefSeq" id="XP_014677737.1">
    <property type="nucleotide sequence ID" value="XM_014822251.1"/>
</dbReference>
<accession>A0ABM1EZW6</accession>
<dbReference type="GeneID" id="106817575"/>
<organism evidence="2 3">
    <name type="scientific">Priapulus caudatus</name>
    <name type="common">Priapulid worm</name>
    <dbReference type="NCBI Taxonomy" id="37621"/>
    <lineage>
        <taxon>Eukaryota</taxon>
        <taxon>Metazoa</taxon>
        <taxon>Ecdysozoa</taxon>
        <taxon>Scalidophora</taxon>
        <taxon>Priapulida</taxon>
        <taxon>Priapulimorpha</taxon>
        <taxon>Priapulimorphida</taxon>
        <taxon>Priapulidae</taxon>
        <taxon>Priapulus</taxon>
    </lineage>
</organism>
<dbReference type="PANTHER" id="PTHR14553:SF1">
    <property type="entry name" value="SIMILAR TO CHROMOSOME 1 OPEN READING FRAME 50"/>
    <property type="match status" value="1"/>
</dbReference>
<dbReference type="PANTHER" id="PTHR14553">
    <property type="entry name" value="UNCHARACTERIZED PROTEIN C1ORF50"/>
    <property type="match status" value="1"/>
</dbReference>
<proteinExistence type="predicted"/>
<evidence type="ECO:0000256" key="1">
    <source>
        <dbReference type="SAM" id="Coils"/>
    </source>
</evidence>
<protein>
    <submittedName>
        <fullName evidence="3">Uncharacterized protein C1orf50 homolog</fullName>
    </submittedName>
</protein>
<reference evidence="3" key="1">
    <citation type="submission" date="2025-08" db="UniProtKB">
        <authorList>
            <consortium name="RefSeq"/>
        </authorList>
    </citation>
    <scope>IDENTIFICATION</scope>
</reference>
<sequence>MESITPYRTNRQAHVHGNLRSPLAQDIQKADEFLRANAINKLQVIAEQVRRLQEQARIVLRESRRDMDLHHAACNFRKIPGTIYHLYRRPSGQTYFSLLSAHEWGASCPHEYLGSYKLQYDMSWTPEEKVEEKEKELNILNNIMTAQFAITDSSGPNIDSLVQDC</sequence>
<keyword evidence="2" id="KW-1185">Reference proteome</keyword>